<sequence length="195" mass="22001">MTKHTTFFVIALLLFVSLAEAARHAPADPRRTQQESRGLQPSINHSHPLLKRLHLHGNGCASIKFGPSADGEEIVEQQLIVDATHGWATKPSRRAGARSRIFVEHARQQSIFSKLALEEDMPVVVSEQKHKLVLPSPPENELYSNLTCSSDISKRLFPYTHEYYTRVIPSVDRVDMTASRDRASRGIHSPRRFDT</sequence>
<comment type="caution">
    <text evidence="2">The sequence shown here is derived from an EMBL/GenBank/DDBJ whole genome shotgun (WGS) entry which is preliminary data.</text>
</comment>
<evidence type="ECO:0000256" key="1">
    <source>
        <dbReference type="SAM" id="SignalP"/>
    </source>
</evidence>
<reference evidence="2 3" key="1">
    <citation type="journal article" date="2014" name="Agronomy (Basel)">
        <title>A Draft Genome Sequence for Ensete ventricosum, the Drought-Tolerant Tree Against Hunger.</title>
        <authorList>
            <person name="Harrison J."/>
            <person name="Moore K.A."/>
            <person name="Paszkiewicz K."/>
            <person name="Jones T."/>
            <person name="Grant M."/>
            <person name="Ambacheew D."/>
            <person name="Muzemil S."/>
            <person name="Studholme D.J."/>
        </authorList>
    </citation>
    <scope>NUCLEOTIDE SEQUENCE [LARGE SCALE GENOMIC DNA]</scope>
</reference>
<dbReference type="EMBL" id="AMZH03024781">
    <property type="protein sequence ID" value="RRT35608.1"/>
    <property type="molecule type" value="Genomic_DNA"/>
</dbReference>
<feature type="signal peptide" evidence="1">
    <location>
        <begin position="1"/>
        <end position="21"/>
    </location>
</feature>
<protein>
    <recommendedName>
        <fullName evidence="4">Neprosin activation peptide domain-containing protein</fullName>
    </recommendedName>
</protein>
<feature type="chain" id="PRO_5019366328" description="Neprosin activation peptide domain-containing protein" evidence="1">
    <location>
        <begin position="22"/>
        <end position="195"/>
    </location>
</feature>
<evidence type="ECO:0000313" key="3">
    <source>
        <dbReference type="Proteomes" id="UP000287651"/>
    </source>
</evidence>
<organism evidence="2 3">
    <name type="scientific">Ensete ventricosum</name>
    <name type="common">Abyssinian banana</name>
    <name type="synonym">Musa ensete</name>
    <dbReference type="NCBI Taxonomy" id="4639"/>
    <lineage>
        <taxon>Eukaryota</taxon>
        <taxon>Viridiplantae</taxon>
        <taxon>Streptophyta</taxon>
        <taxon>Embryophyta</taxon>
        <taxon>Tracheophyta</taxon>
        <taxon>Spermatophyta</taxon>
        <taxon>Magnoliopsida</taxon>
        <taxon>Liliopsida</taxon>
        <taxon>Zingiberales</taxon>
        <taxon>Musaceae</taxon>
        <taxon>Ensete</taxon>
    </lineage>
</organism>
<proteinExistence type="predicted"/>
<evidence type="ECO:0000313" key="2">
    <source>
        <dbReference type="EMBL" id="RRT35608.1"/>
    </source>
</evidence>
<evidence type="ECO:0008006" key="4">
    <source>
        <dbReference type="Google" id="ProtNLM"/>
    </source>
</evidence>
<accession>A0A426X829</accession>
<dbReference type="AlphaFoldDB" id="A0A426X829"/>
<gene>
    <name evidence="2" type="ORF">B296_00058782</name>
</gene>
<keyword evidence="1" id="KW-0732">Signal</keyword>
<dbReference type="Proteomes" id="UP000287651">
    <property type="component" value="Unassembled WGS sequence"/>
</dbReference>
<name>A0A426X829_ENSVE</name>